<dbReference type="RefSeq" id="WP_277103841.1">
    <property type="nucleotide sequence ID" value="NZ_BAAAJS010000014.1"/>
</dbReference>
<evidence type="ECO:0000313" key="8">
    <source>
        <dbReference type="EMBL" id="MDR7353914.1"/>
    </source>
</evidence>
<feature type="region of interest" description="Disordered" evidence="5">
    <location>
        <begin position="367"/>
        <end position="390"/>
    </location>
</feature>
<feature type="compositionally biased region" description="Acidic residues" evidence="5">
    <location>
        <begin position="380"/>
        <end position="390"/>
    </location>
</feature>
<evidence type="ECO:0000256" key="1">
    <source>
        <dbReference type="ARBA" id="ARBA00004141"/>
    </source>
</evidence>
<evidence type="ECO:0000256" key="5">
    <source>
        <dbReference type="SAM" id="MobiDB-lite"/>
    </source>
</evidence>
<proteinExistence type="predicted"/>
<evidence type="ECO:0000313" key="9">
    <source>
        <dbReference type="Proteomes" id="UP001183619"/>
    </source>
</evidence>
<evidence type="ECO:0000256" key="4">
    <source>
        <dbReference type="ARBA" id="ARBA00023136"/>
    </source>
</evidence>
<evidence type="ECO:0000256" key="6">
    <source>
        <dbReference type="SAM" id="Phobius"/>
    </source>
</evidence>
<comment type="subcellular location">
    <subcellularLocation>
        <location evidence="1">Membrane</location>
        <topology evidence="1">Multi-pass membrane protein</topology>
    </subcellularLocation>
</comment>
<feature type="transmembrane region" description="Helical" evidence="6">
    <location>
        <begin position="150"/>
        <end position="166"/>
    </location>
</feature>
<organism evidence="8 9">
    <name type="scientific">Corynebacterium felinum</name>
    <dbReference type="NCBI Taxonomy" id="131318"/>
    <lineage>
        <taxon>Bacteria</taxon>
        <taxon>Bacillati</taxon>
        <taxon>Actinomycetota</taxon>
        <taxon>Actinomycetes</taxon>
        <taxon>Mycobacteriales</taxon>
        <taxon>Corynebacteriaceae</taxon>
        <taxon>Corynebacterium</taxon>
    </lineage>
</organism>
<dbReference type="Proteomes" id="UP001183619">
    <property type="component" value="Unassembled WGS sequence"/>
</dbReference>
<keyword evidence="3 6" id="KW-1133">Transmembrane helix</keyword>
<feature type="transmembrane region" description="Helical" evidence="6">
    <location>
        <begin position="27"/>
        <end position="48"/>
    </location>
</feature>
<gene>
    <name evidence="8" type="ORF">J2S37_000452</name>
</gene>
<keyword evidence="9" id="KW-1185">Reference proteome</keyword>
<accession>A0ABU2B953</accession>
<feature type="transmembrane region" description="Helical" evidence="6">
    <location>
        <begin position="91"/>
        <end position="113"/>
    </location>
</feature>
<reference evidence="8 9" key="1">
    <citation type="submission" date="2023-07" db="EMBL/GenBank/DDBJ databases">
        <title>Sequencing the genomes of 1000 actinobacteria strains.</title>
        <authorList>
            <person name="Klenk H.-P."/>
        </authorList>
    </citation>
    <scope>NUCLEOTIDE SEQUENCE [LARGE SCALE GENOMIC DNA]</scope>
    <source>
        <strain evidence="8 9">DSM 44508</strain>
    </source>
</reference>
<feature type="domain" description="Integral membrane bound transporter" evidence="7">
    <location>
        <begin position="45"/>
        <end position="162"/>
    </location>
</feature>
<comment type="caution">
    <text evidence="8">The sequence shown here is derived from an EMBL/GenBank/DDBJ whole genome shotgun (WGS) entry which is preliminary data.</text>
</comment>
<dbReference type="EMBL" id="JAVDYF010000001">
    <property type="protein sequence ID" value="MDR7353914.1"/>
    <property type="molecule type" value="Genomic_DNA"/>
</dbReference>
<name>A0ABU2B953_9CORY</name>
<feature type="transmembrane region" description="Helical" evidence="6">
    <location>
        <begin position="120"/>
        <end position="138"/>
    </location>
</feature>
<protein>
    <submittedName>
        <fullName evidence="8">Uncharacterized membrane protein YgaE (UPF0421/DUF939 family)</fullName>
    </submittedName>
</protein>
<keyword evidence="2 6" id="KW-0812">Transmembrane</keyword>
<evidence type="ECO:0000259" key="7">
    <source>
        <dbReference type="Pfam" id="PF13515"/>
    </source>
</evidence>
<evidence type="ECO:0000256" key="2">
    <source>
        <dbReference type="ARBA" id="ARBA00022692"/>
    </source>
</evidence>
<sequence>MNPSPSAATTRALNRVREGMQRLQVHWFYIVQAGIAAGLSYWVGLHLFGHQHPFFAPMATVIVLSTTGGERFRRAVELVVGVSVGVGLGDLMIAGFGTGVWQIAIGVTLAITVGTFLDKGVLVANQAAFAAILVATILPPSTSGGTDRMVDAFIGGMVGLIVIALLPESPLKQGRKEVSRLLGITSTVLHEVAQALKDNDERAIRRALQNARGTQGVINNMIAAARAGEENLTFSPLMWRQRHKIRSLKRILNPVDNAIRNTRVLARRALVLAEDKDEVSAEQILIIEELSQVAHELHVLFQGTDSSHTQIPELVRRLRVLGGQAGLDVAEGRVLSAQMILGQSRSIIVDLLQICGLSRRSGIAILRPTSQTPGQPPELWLDEDDTDDTV</sequence>
<dbReference type="InterPro" id="IPR049453">
    <property type="entry name" value="Memb_transporter_dom"/>
</dbReference>
<keyword evidence="4 6" id="KW-0472">Membrane</keyword>
<evidence type="ECO:0000256" key="3">
    <source>
        <dbReference type="ARBA" id="ARBA00022989"/>
    </source>
</evidence>
<dbReference type="Pfam" id="PF13515">
    <property type="entry name" value="FUSC_2"/>
    <property type="match status" value="1"/>
</dbReference>